<dbReference type="EMBL" id="MNPL01002494">
    <property type="protein sequence ID" value="OQR78222.1"/>
    <property type="molecule type" value="Genomic_DNA"/>
</dbReference>
<sequence>MGLPPAGLSSSSSTPSAQQQDISLLPTATRNLSNTGLQPILVGAQDKGTGNSTNSENNEPGRPEWPSALSNSLKALSHHYTSRHEHQQRGGYELIKAFNNHAGSSRGVSLTRIKQILGKKKVPFQSGFTCLRIQCPQCLRKSKDAQGYLNTTTGTFICYDCNIVAQWESFHRAVQTGWDLEGENQHPAFATIEELEEIQRRIQSATEVRNIDANKVASLLKHMGLERIQVGTLVRSGYHISVDDGQPKILLPIRGYRQKLIGLKYLGEEGNVVETYPREEMAGYFHATSSIVPNRAVLVAHPADAIFVTQETQLPAIAVESTSRLPITSIPLLEHYDQLTIWFGNALNEWENAKNYARKLGENRSRYIRQTPEYDRPLKTKNVIHALKLDTPILHQSLVTFKQLRLQVYDHLMQWEQASGIKWTRFPGLNKYIKGHRRGELTVFTGQTGSGKTTFLCEYSLDLLQQGVRTLWGSFEIPNTRLLKTMLTQFALEPLESNMDRFDEFADGFAELPLYMMKFHGQEKIKNVLDTMSHAVYVNDIQHVVVDNLQFMMGMTEDRFHLQDTIVSSMRRFATEHNVHVTLVIHPRKEKEEEMLGTASIFGTAKASQEADNIMILQKSPRNNKYIQVTKNRFDGDLGSFSLSFDKPTLSFWRKLQQKELQQQQIGHGTNDNAESAKKD</sequence>
<organism evidence="3 4">
    <name type="scientific">Tropilaelaps mercedesae</name>
    <dbReference type="NCBI Taxonomy" id="418985"/>
    <lineage>
        <taxon>Eukaryota</taxon>
        <taxon>Metazoa</taxon>
        <taxon>Ecdysozoa</taxon>
        <taxon>Arthropoda</taxon>
        <taxon>Chelicerata</taxon>
        <taxon>Arachnida</taxon>
        <taxon>Acari</taxon>
        <taxon>Parasitiformes</taxon>
        <taxon>Mesostigmata</taxon>
        <taxon>Gamasina</taxon>
        <taxon>Dermanyssoidea</taxon>
        <taxon>Laelapidae</taxon>
        <taxon>Tropilaelaps</taxon>
    </lineage>
</organism>
<gene>
    <name evidence="3" type="ORF">BIW11_06543</name>
</gene>
<dbReference type="CDD" id="cd01122">
    <property type="entry name" value="Twinkle_C"/>
    <property type="match status" value="1"/>
</dbReference>
<dbReference type="STRING" id="418985.A0A1V9XXR5"/>
<dbReference type="GO" id="GO:0003697">
    <property type="term" value="F:single-stranded DNA binding"/>
    <property type="evidence" value="ECO:0007669"/>
    <property type="project" value="InterPro"/>
</dbReference>
<dbReference type="GO" id="GO:0006264">
    <property type="term" value="P:mitochondrial DNA replication"/>
    <property type="evidence" value="ECO:0007669"/>
    <property type="project" value="TreeGrafter"/>
</dbReference>
<dbReference type="SUPFAM" id="SSF52540">
    <property type="entry name" value="P-loop containing nucleoside triphosphate hydrolases"/>
    <property type="match status" value="1"/>
</dbReference>
<proteinExistence type="predicted"/>
<dbReference type="FunCoup" id="A0A1V9XXR5">
    <property type="interactions" value="825"/>
</dbReference>
<dbReference type="InterPro" id="IPR007694">
    <property type="entry name" value="DNA_helicase_DnaB-like_C"/>
</dbReference>
<feature type="region of interest" description="Disordered" evidence="1">
    <location>
        <begin position="42"/>
        <end position="68"/>
    </location>
</feature>
<feature type="compositionally biased region" description="Polar residues" evidence="1">
    <location>
        <begin position="48"/>
        <end position="58"/>
    </location>
</feature>
<keyword evidence="4" id="KW-1185">Reference proteome</keyword>
<dbReference type="OrthoDB" id="275278at2759"/>
<evidence type="ECO:0000313" key="3">
    <source>
        <dbReference type="EMBL" id="OQR78222.1"/>
    </source>
</evidence>
<reference evidence="3 4" key="1">
    <citation type="journal article" date="2017" name="Gigascience">
        <title>Draft genome of the honey bee ectoparasitic mite, Tropilaelaps mercedesae, is shaped by the parasitic life history.</title>
        <authorList>
            <person name="Dong X."/>
            <person name="Armstrong S.D."/>
            <person name="Xia D."/>
            <person name="Makepeace B.L."/>
            <person name="Darby A.C."/>
            <person name="Kadowaki T."/>
        </authorList>
    </citation>
    <scope>NUCLEOTIDE SEQUENCE [LARGE SCALE GENOMIC DNA]</scope>
    <source>
        <strain evidence="3">Wuxi-XJTLU</strain>
    </source>
</reference>
<feature type="domain" description="SF4 helicase" evidence="2">
    <location>
        <begin position="415"/>
        <end position="659"/>
    </location>
</feature>
<dbReference type="Gene3D" id="3.40.50.300">
    <property type="entry name" value="P-loop containing nucleotide triphosphate hydrolases"/>
    <property type="match status" value="1"/>
</dbReference>
<dbReference type="GO" id="GO:0005739">
    <property type="term" value="C:mitochondrion"/>
    <property type="evidence" value="ECO:0007669"/>
    <property type="project" value="TreeGrafter"/>
</dbReference>
<dbReference type="GO" id="GO:0043139">
    <property type="term" value="F:5'-3' DNA helicase activity"/>
    <property type="evidence" value="ECO:0007669"/>
    <property type="project" value="InterPro"/>
</dbReference>
<dbReference type="AlphaFoldDB" id="A0A1V9XXR5"/>
<dbReference type="GO" id="GO:0005524">
    <property type="term" value="F:ATP binding"/>
    <property type="evidence" value="ECO:0007669"/>
    <property type="project" value="InterPro"/>
</dbReference>
<dbReference type="InterPro" id="IPR027032">
    <property type="entry name" value="Twinkle-like"/>
</dbReference>
<dbReference type="PANTHER" id="PTHR12873">
    <property type="entry name" value="T7-LIKE MITOCHONDRIAL DNA HELICASE"/>
    <property type="match status" value="1"/>
</dbReference>
<comment type="caution">
    <text evidence="3">The sequence shown here is derived from an EMBL/GenBank/DDBJ whole genome shotgun (WGS) entry which is preliminary data.</text>
</comment>
<feature type="compositionally biased region" description="Low complexity" evidence="1">
    <location>
        <begin position="1"/>
        <end position="20"/>
    </location>
</feature>
<evidence type="ECO:0000256" key="1">
    <source>
        <dbReference type="SAM" id="MobiDB-lite"/>
    </source>
</evidence>
<dbReference type="Proteomes" id="UP000192247">
    <property type="component" value="Unassembled WGS sequence"/>
</dbReference>
<evidence type="ECO:0000259" key="2">
    <source>
        <dbReference type="PROSITE" id="PS51199"/>
    </source>
</evidence>
<dbReference type="InterPro" id="IPR027417">
    <property type="entry name" value="P-loop_NTPase"/>
</dbReference>
<dbReference type="InParanoid" id="A0A1V9XXR5"/>
<evidence type="ECO:0000313" key="4">
    <source>
        <dbReference type="Proteomes" id="UP000192247"/>
    </source>
</evidence>
<dbReference type="PANTHER" id="PTHR12873:SF0">
    <property type="entry name" value="TWINKLE MTDNA HELICASE"/>
    <property type="match status" value="1"/>
</dbReference>
<protein>
    <submittedName>
        <fullName evidence="3">Twinkle protein</fullName>
    </submittedName>
</protein>
<accession>A0A1V9XXR5</accession>
<dbReference type="Pfam" id="PF13481">
    <property type="entry name" value="AAA_25"/>
    <property type="match status" value="1"/>
</dbReference>
<name>A0A1V9XXR5_9ACAR</name>
<feature type="region of interest" description="Disordered" evidence="1">
    <location>
        <begin position="1"/>
        <end position="30"/>
    </location>
</feature>
<dbReference type="PROSITE" id="PS51199">
    <property type="entry name" value="SF4_HELICASE"/>
    <property type="match status" value="1"/>
</dbReference>